<gene>
    <name evidence="4" type="ORF">PACTADRAFT_50090</name>
</gene>
<dbReference type="STRING" id="669874.A0A1E4TUA6"/>
<dbReference type="InterPro" id="IPR042532">
    <property type="entry name" value="EXOC3/Sec6_C"/>
</dbReference>
<keyword evidence="5" id="KW-1185">Reference proteome</keyword>
<dbReference type="InterPro" id="IPR010326">
    <property type="entry name" value="EXOC3/Sec6"/>
</dbReference>
<dbReference type="Proteomes" id="UP000094236">
    <property type="component" value="Unassembled WGS sequence"/>
</dbReference>
<dbReference type="GO" id="GO:0000149">
    <property type="term" value="F:SNARE binding"/>
    <property type="evidence" value="ECO:0007669"/>
    <property type="project" value="TreeGrafter"/>
</dbReference>
<sequence>MFDQYYSWYYENLNKILVELIEAEPETSIILDILNFDKEHAQIMSEEFHIPKSEVVSLIGEENKEKLLKDYLNLIISMTNNWMDNVHNTERDIFLKRNIPPDTDGDGRLFLQGSKVVFQMFSQQCDVAASSGQAKILLGVIEHFCGLLVDRSAKWQILINEELSNYFVYLDNQDNMEFNGGFIEYLIAVGNDQINSCDLLESLGNKFVTYVSSKYKDPIKSNLNLSIEKSIDVSETVRDSLLQLIYNDVKPIFDKIFTKSWYLTGDDLMKQLVNTMEEYFHEFKIELHKEIYDSILEDSFNDIVILKYLQRLKNSVKFNNKKISDVIKRDLKILYGFFINYLSDNYIEQQFRIFEILMELIDLGSNPSNQRLIIEKFNNEYLNDFNDFSILFLNDILKNCNTYSDKKISLILNELENDKKKFTEYVGGEENIVLSFMSKY</sequence>
<dbReference type="Gene3D" id="1.10.357.70">
    <property type="entry name" value="Exocyst complex component Sec6, C-terminal domain"/>
    <property type="match status" value="1"/>
</dbReference>
<evidence type="ECO:0000256" key="2">
    <source>
        <dbReference type="ARBA" id="ARBA00022448"/>
    </source>
</evidence>
<dbReference type="GO" id="GO:0006887">
    <property type="term" value="P:exocytosis"/>
    <property type="evidence" value="ECO:0007669"/>
    <property type="project" value="UniProtKB-KW"/>
</dbReference>
<evidence type="ECO:0000256" key="3">
    <source>
        <dbReference type="ARBA" id="ARBA00022483"/>
    </source>
</evidence>
<evidence type="ECO:0000313" key="4">
    <source>
        <dbReference type="EMBL" id="ODV95355.1"/>
    </source>
</evidence>
<proteinExistence type="inferred from homology"/>
<keyword evidence="3" id="KW-0268">Exocytosis</keyword>
<dbReference type="PANTHER" id="PTHR21292:SF1">
    <property type="entry name" value="EXOCYST COMPLEX COMPONENT 3"/>
    <property type="match status" value="1"/>
</dbReference>
<dbReference type="Pfam" id="PF06046">
    <property type="entry name" value="Sec6"/>
    <property type="match status" value="1"/>
</dbReference>
<protein>
    <submittedName>
        <fullName evidence="4">Uncharacterized protein</fullName>
    </submittedName>
</protein>
<name>A0A1E4TUA6_PACTA</name>
<keyword evidence="2" id="KW-0813">Transport</keyword>
<dbReference type="GO" id="GO:0000145">
    <property type="term" value="C:exocyst"/>
    <property type="evidence" value="ECO:0007669"/>
    <property type="project" value="InterPro"/>
</dbReference>
<comment type="similarity">
    <text evidence="1">Belongs to the SEC6 family.</text>
</comment>
<reference evidence="5" key="1">
    <citation type="submission" date="2016-05" db="EMBL/GenBank/DDBJ databases">
        <title>Comparative genomics of biotechnologically important yeasts.</title>
        <authorList>
            <consortium name="DOE Joint Genome Institute"/>
            <person name="Riley R."/>
            <person name="Haridas S."/>
            <person name="Wolfe K.H."/>
            <person name="Lopes M.R."/>
            <person name="Hittinger C.T."/>
            <person name="Goker M."/>
            <person name="Salamov A."/>
            <person name="Wisecaver J."/>
            <person name="Long T.M."/>
            <person name="Aerts A.L."/>
            <person name="Barry K."/>
            <person name="Choi C."/>
            <person name="Clum A."/>
            <person name="Coughlan A.Y."/>
            <person name="Deshpande S."/>
            <person name="Douglass A.P."/>
            <person name="Hanson S.J."/>
            <person name="Klenk H.-P."/>
            <person name="Labutti K."/>
            <person name="Lapidus A."/>
            <person name="Lindquist E."/>
            <person name="Lipzen A."/>
            <person name="Meier-Kolthoff J.P."/>
            <person name="Ohm R.A."/>
            <person name="Otillar R.P."/>
            <person name="Pangilinan J."/>
            <person name="Peng Y."/>
            <person name="Rokas A."/>
            <person name="Rosa C.A."/>
            <person name="Scheuner C."/>
            <person name="Sibirny A.A."/>
            <person name="Slot J.C."/>
            <person name="Stielow J.B."/>
            <person name="Sun H."/>
            <person name="Kurtzman C.P."/>
            <person name="Blackwell M."/>
            <person name="Grigoriev I.V."/>
            <person name="Jeffries T.W."/>
        </authorList>
    </citation>
    <scope>NUCLEOTIDE SEQUENCE [LARGE SCALE GENOMIC DNA]</scope>
    <source>
        <strain evidence="5">NRRL Y-2460</strain>
    </source>
</reference>
<organism evidence="4 5">
    <name type="scientific">Pachysolen tannophilus NRRL Y-2460</name>
    <dbReference type="NCBI Taxonomy" id="669874"/>
    <lineage>
        <taxon>Eukaryota</taxon>
        <taxon>Fungi</taxon>
        <taxon>Dikarya</taxon>
        <taxon>Ascomycota</taxon>
        <taxon>Saccharomycotina</taxon>
        <taxon>Pichiomycetes</taxon>
        <taxon>Pachysolenaceae</taxon>
        <taxon>Pachysolen</taxon>
    </lineage>
</organism>
<dbReference type="OrthoDB" id="190098at2759"/>
<dbReference type="Gene3D" id="1.10.357.50">
    <property type="match status" value="1"/>
</dbReference>
<dbReference type="EMBL" id="KV454014">
    <property type="protein sequence ID" value="ODV95355.1"/>
    <property type="molecule type" value="Genomic_DNA"/>
</dbReference>
<dbReference type="PANTHER" id="PTHR21292">
    <property type="entry name" value="EXOCYST COMPLEX COMPONENT SEC6-RELATED"/>
    <property type="match status" value="1"/>
</dbReference>
<accession>A0A1E4TUA6</accession>
<evidence type="ECO:0000313" key="5">
    <source>
        <dbReference type="Proteomes" id="UP000094236"/>
    </source>
</evidence>
<evidence type="ECO:0000256" key="1">
    <source>
        <dbReference type="ARBA" id="ARBA00009447"/>
    </source>
</evidence>
<dbReference type="GO" id="GO:0051601">
    <property type="term" value="P:exocyst localization"/>
    <property type="evidence" value="ECO:0007669"/>
    <property type="project" value="TreeGrafter"/>
</dbReference>
<dbReference type="AlphaFoldDB" id="A0A1E4TUA6"/>